<dbReference type="EMBL" id="CM016553">
    <property type="protein sequence ID" value="TKW30117.1"/>
    <property type="molecule type" value="Genomic_DNA"/>
</dbReference>
<dbReference type="PANTHER" id="PTHR48063:SF9">
    <property type="entry name" value="LRR PROTEIN WM1.10"/>
    <property type="match status" value="1"/>
</dbReference>
<dbReference type="InterPro" id="IPR001611">
    <property type="entry name" value="Leu-rich_rpt"/>
</dbReference>
<evidence type="ECO:0000256" key="7">
    <source>
        <dbReference type="ARBA" id="ARBA00022737"/>
    </source>
</evidence>
<dbReference type="InterPro" id="IPR032675">
    <property type="entry name" value="LRR_dom_sf"/>
</dbReference>
<keyword evidence="5" id="KW-0812">Transmembrane</keyword>
<dbReference type="OMA" id="PRCAWER"/>
<evidence type="ECO:0000256" key="8">
    <source>
        <dbReference type="ARBA" id="ARBA00022989"/>
    </source>
</evidence>
<evidence type="ECO:0000313" key="14">
    <source>
        <dbReference type="Proteomes" id="UP000298652"/>
    </source>
</evidence>
<keyword evidence="9" id="KW-0472">Membrane</keyword>
<evidence type="ECO:0000256" key="5">
    <source>
        <dbReference type="ARBA" id="ARBA00022692"/>
    </source>
</evidence>
<dbReference type="InterPro" id="IPR013210">
    <property type="entry name" value="LRR_N_plant-typ"/>
</dbReference>
<dbReference type="SUPFAM" id="SSF52058">
    <property type="entry name" value="L domain-like"/>
    <property type="match status" value="1"/>
</dbReference>
<organism evidence="13 14">
    <name type="scientific">Setaria viridis</name>
    <name type="common">Green bristlegrass</name>
    <name type="synonym">Setaria italica subsp. viridis</name>
    <dbReference type="NCBI Taxonomy" id="4556"/>
    <lineage>
        <taxon>Eukaryota</taxon>
        <taxon>Viridiplantae</taxon>
        <taxon>Streptophyta</taxon>
        <taxon>Embryophyta</taxon>
        <taxon>Tracheophyta</taxon>
        <taxon>Spermatophyta</taxon>
        <taxon>Magnoliopsida</taxon>
        <taxon>Liliopsida</taxon>
        <taxon>Poales</taxon>
        <taxon>Poaceae</taxon>
        <taxon>PACMAD clade</taxon>
        <taxon>Panicoideae</taxon>
        <taxon>Panicodae</taxon>
        <taxon>Paniceae</taxon>
        <taxon>Cenchrinae</taxon>
        <taxon>Setaria</taxon>
    </lineage>
</organism>
<dbReference type="Gene3D" id="3.80.10.10">
    <property type="entry name" value="Ribonuclease Inhibitor"/>
    <property type="match status" value="2"/>
</dbReference>
<evidence type="ECO:0000256" key="6">
    <source>
        <dbReference type="ARBA" id="ARBA00022729"/>
    </source>
</evidence>
<name>A0A4U6VYK0_SETVI</name>
<dbReference type="FunFam" id="3.80.10.10:FF:000041">
    <property type="entry name" value="LRR receptor-like serine/threonine-protein kinase ERECTA"/>
    <property type="match status" value="1"/>
</dbReference>
<evidence type="ECO:0000256" key="2">
    <source>
        <dbReference type="ARBA" id="ARBA00009592"/>
    </source>
</evidence>
<keyword evidence="14" id="KW-1185">Reference proteome</keyword>
<evidence type="ECO:0000313" key="13">
    <source>
        <dbReference type="EMBL" id="TKW30117.1"/>
    </source>
</evidence>
<dbReference type="InterPro" id="IPR003591">
    <property type="entry name" value="Leu-rich_rpt_typical-subtyp"/>
</dbReference>
<feature type="signal peptide" evidence="11">
    <location>
        <begin position="1"/>
        <end position="38"/>
    </location>
</feature>
<gene>
    <name evidence="13" type="ORF">SEVIR_2G013700v2</name>
</gene>
<dbReference type="AlphaFoldDB" id="A0A4U6VYK0"/>
<keyword evidence="3" id="KW-1003">Cell membrane</keyword>
<feature type="domain" description="Leucine-rich repeat-containing N-terminal plant-type" evidence="12">
    <location>
        <begin position="49"/>
        <end position="86"/>
    </location>
</feature>
<proteinExistence type="inferred from homology"/>
<keyword evidence="7" id="KW-0677">Repeat</keyword>
<dbReference type="InterPro" id="IPR046956">
    <property type="entry name" value="RLP23-like"/>
</dbReference>
<dbReference type="FunFam" id="3.80.10.10:FF:000649">
    <property type="entry name" value="Leucine Rich Repeat family protein"/>
    <property type="match status" value="1"/>
</dbReference>
<evidence type="ECO:0000259" key="12">
    <source>
        <dbReference type="Pfam" id="PF08263"/>
    </source>
</evidence>
<sequence>MHQPQLVALLFSTMHVTTNPPHLLLLTILLLTTCGALGQQHPDGGCVPAERAALLSFKKGITVDIANRLASWHGRDCCKWTGVRCSSNETGRVLELRLRNEKTDLHRVPVCEDDNALSGEISSSLLHLEQLEHMDLSGNCLVEYGKNIPSFLGSMKNLRYLNLSFIPSFGEVPPQLGNLSRLQYLDLGFNDPYSMKYSSDINWLKNLHSLQHLSMRHVNLSQISDWPQILNGIPSLRVIDFRDCSLESANQSLPHMNLTKLQKLDLSSNNFDHEISYCWFWKATSLKYLDISVHRFFGEFHDALENMSSLQVLDLSYSLHSRLLMKGLQNNLVMKGNYNNLCSLEILDLSDNGIKLMERLPQCTWDNLLELHLRDNNFTGTLPNLTGNFTNLIILDLSANNLIGSIPPELGYLSSLTALHLGNNHLNGTIPNKIGALTNLTSLDLSNNNLNGIITEEHFAGLISLKKLNLASNNLKVVVGAHWFPPFRLQQQLEITELDLSSNALIDKIPNWFWQTFSLATDIDISNNQLSGACRQI</sequence>
<keyword evidence="6 11" id="KW-0732">Signal</keyword>
<accession>A0A4U6VYK0</accession>
<dbReference type="Gramene" id="TKW30117">
    <property type="protein sequence ID" value="TKW30117"/>
    <property type="gene ID" value="SEVIR_2G013700v2"/>
</dbReference>
<evidence type="ECO:0000256" key="3">
    <source>
        <dbReference type="ARBA" id="ARBA00022475"/>
    </source>
</evidence>
<dbReference type="Pfam" id="PF00560">
    <property type="entry name" value="LRR_1"/>
    <property type="match status" value="4"/>
</dbReference>
<evidence type="ECO:0000256" key="1">
    <source>
        <dbReference type="ARBA" id="ARBA00004251"/>
    </source>
</evidence>
<dbReference type="PRINTS" id="PR00019">
    <property type="entry name" value="LEURICHRPT"/>
</dbReference>
<dbReference type="PANTHER" id="PTHR48063">
    <property type="entry name" value="LRR RECEPTOR-LIKE KINASE"/>
    <property type="match status" value="1"/>
</dbReference>
<evidence type="ECO:0000256" key="9">
    <source>
        <dbReference type="ARBA" id="ARBA00023136"/>
    </source>
</evidence>
<evidence type="ECO:0000256" key="11">
    <source>
        <dbReference type="SAM" id="SignalP"/>
    </source>
</evidence>
<dbReference type="SUPFAM" id="SSF52047">
    <property type="entry name" value="RNI-like"/>
    <property type="match status" value="1"/>
</dbReference>
<dbReference type="PROSITE" id="PS51450">
    <property type="entry name" value="LRR"/>
    <property type="match status" value="2"/>
</dbReference>
<reference evidence="13" key="1">
    <citation type="submission" date="2019-03" db="EMBL/GenBank/DDBJ databases">
        <title>WGS assembly of Setaria viridis.</title>
        <authorList>
            <person name="Huang P."/>
            <person name="Jenkins J."/>
            <person name="Grimwood J."/>
            <person name="Barry K."/>
            <person name="Healey A."/>
            <person name="Mamidi S."/>
            <person name="Sreedasyam A."/>
            <person name="Shu S."/>
            <person name="Feldman M."/>
            <person name="Wu J."/>
            <person name="Yu Y."/>
            <person name="Chen C."/>
            <person name="Johnson J."/>
            <person name="Rokhsar D."/>
            <person name="Baxter I."/>
            <person name="Schmutz J."/>
            <person name="Brutnell T."/>
            <person name="Kellogg E."/>
        </authorList>
    </citation>
    <scope>NUCLEOTIDE SEQUENCE [LARGE SCALE GENOMIC DNA]</scope>
</reference>
<dbReference type="Pfam" id="PF13855">
    <property type="entry name" value="LRR_8"/>
    <property type="match status" value="1"/>
</dbReference>
<comment type="similarity">
    <text evidence="2">Belongs to the RLP family.</text>
</comment>
<feature type="chain" id="PRO_5020421163" description="Leucine-rich repeat-containing N-terminal plant-type domain-containing protein" evidence="11">
    <location>
        <begin position="39"/>
        <end position="537"/>
    </location>
</feature>
<dbReference type="Proteomes" id="UP000298652">
    <property type="component" value="Chromosome 2"/>
</dbReference>
<evidence type="ECO:0000256" key="4">
    <source>
        <dbReference type="ARBA" id="ARBA00022614"/>
    </source>
</evidence>
<keyword evidence="10" id="KW-0325">Glycoprotein</keyword>
<keyword evidence="8" id="KW-1133">Transmembrane helix</keyword>
<evidence type="ECO:0000256" key="10">
    <source>
        <dbReference type="ARBA" id="ARBA00023180"/>
    </source>
</evidence>
<dbReference type="Pfam" id="PF08263">
    <property type="entry name" value="LRRNT_2"/>
    <property type="match status" value="1"/>
</dbReference>
<protein>
    <recommendedName>
        <fullName evidence="12">Leucine-rich repeat-containing N-terminal plant-type domain-containing protein</fullName>
    </recommendedName>
</protein>
<dbReference type="SMART" id="SM00369">
    <property type="entry name" value="LRR_TYP"/>
    <property type="match status" value="7"/>
</dbReference>
<dbReference type="GO" id="GO:0005886">
    <property type="term" value="C:plasma membrane"/>
    <property type="evidence" value="ECO:0007669"/>
    <property type="project" value="UniProtKB-SubCell"/>
</dbReference>
<keyword evidence="4" id="KW-0433">Leucine-rich repeat</keyword>
<comment type="subcellular location">
    <subcellularLocation>
        <location evidence="1">Cell membrane</location>
        <topology evidence="1">Single-pass type I membrane protein</topology>
    </subcellularLocation>
</comment>